<proteinExistence type="predicted"/>
<name>A0A0F9B324_9ZZZZ</name>
<gene>
    <name evidence="1" type="ORF">LCGC14_2777500</name>
</gene>
<sequence>MQAEIEQLDGSYIYVEKGTPDCGTYCDTCGDCLACSPHNEEDYCRTGGRWVIYLSDKPNPNYDEYMKQNPLLKDATDEFLKR</sequence>
<organism evidence="1">
    <name type="scientific">marine sediment metagenome</name>
    <dbReference type="NCBI Taxonomy" id="412755"/>
    <lineage>
        <taxon>unclassified sequences</taxon>
        <taxon>metagenomes</taxon>
        <taxon>ecological metagenomes</taxon>
    </lineage>
</organism>
<protein>
    <submittedName>
        <fullName evidence="1">Uncharacterized protein</fullName>
    </submittedName>
</protein>
<dbReference type="AlphaFoldDB" id="A0A0F9B324"/>
<reference evidence="1" key="1">
    <citation type="journal article" date="2015" name="Nature">
        <title>Complex archaea that bridge the gap between prokaryotes and eukaryotes.</title>
        <authorList>
            <person name="Spang A."/>
            <person name="Saw J.H."/>
            <person name="Jorgensen S.L."/>
            <person name="Zaremba-Niedzwiedzka K."/>
            <person name="Martijn J."/>
            <person name="Lind A.E."/>
            <person name="van Eijk R."/>
            <person name="Schleper C."/>
            <person name="Guy L."/>
            <person name="Ettema T.J."/>
        </authorList>
    </citation>
    <scope>NUCLEOTIDE SEQUENCE</scope>
</reference>
<evidence type="ECO:0000313" key="1">
    <source>
        <dbReference type="EMBL" id="KKK85019.1"/>
    </source>
</evidence>
<comment type="caution">
    <text evidence="1">The sequence shown here is derived from an EMBL/GenBank/DDBJ whole genome shotgun (WGS) entry which is preliminary data.</text>
</comment>
<dbReference type="EMBL" id="LAZR01051500">
    <property type="protein sequence ID" value="KKK85019.1"/>
    <property type="molecule type" value="Genomic_DNA"/>
</dbReference>
<accession>A0A0F9B324</accession>